<evidence type="ECO:0000313" key="2">
    <source>
        <dbReference type="EMBL" id="MPC60171.1"/>
    </source>
</evidence>
<feature type="compositionally biased region" description="Polar residues" evidence="1">
    <location>
        <begin position="51"/>
        <end position="62"/>
    </location>
</feature>
<reference evidence="2 3" key="1">
    <citation type="submission" date="2019-05" db="EMBL/GenBank/DDBJ databases">
        <title>Another draft genome of Portunus trituberculatus and its Hox gene families provides insights of decapod evolution.</title>
        <authorList>
            <person name="Jeong J.-H."/>
            <person name="Song I."/>
            <person name="Kim S."/>
            <person name="Choi T."/>
            <person name="Kim D."/>
            <person name="Ryu S."/>
            <person name="Kim W."/>
        </authorList>
    </citation>
    <scope>NUCLEOTIDE SEQUENCE [LARGE SCALE GENOMIC DNA]</scope>
    <source>
        <tissue evidence="2">Muscle</tissue>
    </source>
</reference>
<protein>
    <submittedName>
        <fullName evidence="2">Uncharacterized protein</fullName>
    </submittedName>
</protein>
<dbReference type="Proteomes" id="UP000324222">
    <property type="component" value="Unassembled WGS sequence"/>
</dbReference>
<keyword evidence="3" id="KW-1185">Reference proteome</keyword>
<accession>A0A5B7GJA1</accession>
<proteinExistence type="predicted"/>
<feature type="region of interest" description="Disordered" evidence="1">
    <location>
        <begin position="40"/>
        <end position="69"/>
    </location>
</feature>
<organism evidence="2 3">
    <name type="scientific">Portunus trituberculatus</name>
    <name type="common">Swimming crab</name>
    <name type="synonym">Neptunus trituberculatus</name>
    <dbReference type="NCBI Taxonomy" id="210409"/>
    <lineage>
        <taxon>Eukaryota</taxon>
        <taxon>Metazoa</taxon>
        <taxon>Ecdysozoa</taxon>
        <taxon>Arthropoda</taxon>
        <taxon>Crustacea</taxon>
        <taxon>Multicrustacea</taxon>
        <taxon>Malacostraca</taxon>
        <taxon>Eumalacostraca</taxon>
        <taxon>Eucarida</taxon>
        <taxon>Decapoda</taxon>
        <taxon>Pleocyemata</taxon>
        <taxon>Brachyura</taxon>
        <taxon>Eubrachyura</taxon>
        <taxon>Portunoidea</taxon>
        <taxon>Portunidae</taxon>
        <taxon>Portuninae</taxon>
        <taxon>Portunus</taxon>
    </lineage>
</organism>
<dbReference type="AlphaFoldDB" id="A0A5B7GJA1"/>
<name>A0A5B7GJA1_PORTR</name>
<evidence type="ECO:0000256" key="1">
    <source>
        <dbReference type="SAM" id="MobiDB-lite"/>
    </source>
</evidence>
<gene>
    <name evidence="2" type="ORF">E2C01_054209</name>
</gene>
<evidence type="ECO:0000313" key="3">
    <source>
        <dbReference type="Proteomes" id="UP000324222"/>
    </source>
</evidence>
<sequence>MGKREELSSIYVQLLREESSRLQQRLDCLTKRPLRSPPLCSPHPFLAVTPTPESQTGSTVKSGSEAGERVSHLETVVPAPSCRSCVMCCVIGAGGVGRGDDREPGQQRRLAAAPAPHFELYSHGRASAAARPLHLALHNPPDMTD</sequence>
<comment type="caution">
    <text evidence="2">The sequence shown here is derived from an EMBL/GenBank/DDBJ whole genome shotgun (WGS) entry which is preliminary data.</text>
</comment>
<dbReference type="EMBL" id="VSRR010017254">
    <property type="protein sequence ID" value="MPC60171.1"/>
    <property type="molecule type" value="Genomic_DNA"/>
</dbReference>